<reference evidence="1 2" key="1">
    <citation type="journal article" date="2018" name="Mar. Genomics">
        <title>Complete genome sequence of Marinifilaceae bacterium strain SPP2, isolated from the Antarctic marine sediment.</title>
        <authorList>
            <person name="Watanabe M."/>
            <person name="Kojima H."/>
            <person name="Fukui M."/>
        </authorList>
    </citation>
    <scope>NUCLEOTIDE SEQUENCE [LARGE SCALE GENOMIC DNA]</scope>
    <source>
        <strain evidence="1 2">SPP2</strain>
    </source>
</reference>
<dbReference type="RefSeq" id="WP_096428458.1">
    <property type="nucleotide sequence ID" value="NZ_AP018042.1"/>
</dbReference>
<organism evidence="1 2">
    <name type="scientific">Labilibaculum antarcticum</name>
    <dbReference type="NCBI Taxonomy" id="1717717"/>
    <lineage>
        <taxon>Bacteria</taxon>
        <taxon>Pseudomonadati</taxon>
        <taxon>Bacteroidota</taxon>
        <taxon>Bacteroidia</taxon>
        <taxon>Marinilabiliales</taxon>
        <taxon>Marinifilaceae</taxon>
        <taxon>Labilibaculum</taxon>
    </lineage>
</organism>
<evidence type="ECO:0000313" key="2">
    <source>
        <dbReference type="Proteomes" id="UP000218267"/>
    </source>
</evidence>
<proteinExistence type="predicted"/>
<accession>A0A1Y1CJW9</accession>
<evidence type="ECO:0000313" key="1">
    <source>
        <dbReference type="EMBL" id="BAX79561.1"/>
    </source>
</evidence>
<keyword evidence="2" id="KW-1185">Reference proteome</keyword>
<gene>
    <name evidence="1" type="ORF">ALGA_1175</name>
</gene>
<sequence>MKIAIDNDDFSIRVYSNVAYLKVVGMQNEEAANFFSDAIDQMLEEYSYKDLASICDLSDLIISSPAIARIINNAIRKLTYQLKFKYNAVIVNPKFGQIVKAYLFAFYLRDTNLSTHVFSRDDKAIEWIESKGFCVEEIKQFLKNYQD</sequence>
<protein>
    <recommendedName>
        <fullName evidence="3">STAS/SEC14 domain-containing protein</fullName>
    </recommendedName>
</protein>
<name>A0A1Y1CJW9_9BACT</name>
<dbReference type="OrthoDB" id="1121623at2"/>
<evidence type="ECO:0008006" key="3">
    <source>
        <dbReference type="Google" id="ProtNLM"/>
    </source>
</evidence>
<dbReference type="Proteomes" id="UP000218267">
    <property type="component" value="Chromosome"/>
</dbReference>
<reference evidence="2" key="2">
    <citation type="journal article" date="2020" name="Antonie Van Leeuwenhoek">
        <title>Labilibaculum antarcticum sp. nov., a novel facultative anaerobic, psychrotorelant bacterium isolated from marine sediment of Antarctica.</title>
        <authorList>
            <person name="Watanabe M."/>
            <person name="Kojima H."/>
            <person name="Fukui M."/>
        </authorList>
    </citation>
    <scope>NUCLEOTIDE SEQUENCE [LARGE SCALE GENOMIC DNA]</scope>
    <source>
        <strain evidence="2">SPP2</strain>
    </source>
</reference>
<dbReference type="EMBL" id="AP018042">
    <property type="protein sequence ID" value="BAX79561.1"/>
    <property type="molecule type" value="Genomic_DNA"/>
</dbReference>
<dbReference type="KEGG" id="mbas:ALGA_1175"/>
<dbReference type="AlphaFoldDB" id="A0A1Y1CJW9"/>